<protein>
    <submittedName>
        <fullName evidence="2">Heterokaryon incompatibility domain-containing protein</fullName>
    </submittedName>
</protein>
<keyword evidence="3" id="KW-1185">Reference proteome</keyword>
<feature type="domain" description="Heterokaryon incompatibility" evidence="1">
    <location>
        <begin position="132"/>
        <end position="282"/>
    </location>
</feature>
<proteinExistence type="predicted"/>
<evidence type="ECO:0000259" key="1">
    <source>
        <dbReference type="Pfam" id="PF06985"/>
    </source>
</evidence>
<dbReference type="InterPro" id="IPR010730">
    <property type="entry name" value="HET"/>
</dbReference>
<dbReference type="Proteomes" id="UP001408356">
    <property type="component" value="Unassembled WGS sequence"/>
</dbReference>
<comment type="caution">
    <text evidence="2">The sequence shown here is derived from an EMBL/GenBank/DDBJ whole genome shotgun (WGS) entry which is preliminary data.</text>
</comment>
<gene>
    <name evidence="2" type="ORF">SUNI508_08158</name>
</gene>
<dbReference type="PANTHER" id="PTHR33112">
    <property type="entry name" value="DOMAIN PROTEIN, PUTATIVE-RELATED"/>
    <property type="match status" value="1"/>
</dbReference>
<dbReference type="EMBL" id="JARVKF010000385">
    <property type="protein sequence ID" value="KAK9418431.1"/>
    <property type="molecule type" value="Genomic_DNA"/>
</dbReference>
<evidence type="ECO:0000313" key="3">
    <source>
        <dbReference type="Proteomes" id="UP001408356"/>
    </source>
</evidence>
<organism evidence="2 3">
    <name type="scientific">Seiridium unicorne</name>
    <dbReference type="NCBI Taxonomy" id="138068"/>
    <lineage>
        <taxon>Eukaryota</taxon>
        <taxon>Fungi</taxon>
        <taxon>Dikarya</taxon>
        <taxon>Ascomycota</taxon>
        <taxon>Pezizomycotina</taxon>
        <taxon>Sordariomycetes</taxon>
        <taxon>Xylariomycetidae</taxon>
        <taxon>Amphisphaeriales</taxon>
        <taxon>Sporocadaceae</taxon>
        <taxon>Seiridium</taxon>
    </lineage>
</organism>
<dbReference type="Pfam" id="PF06985">
    <property type="entry name" value="HET"/>
    <property type="match status" value="1"/>
</dbReference>
<reference evidence="2 3" key="1">
    <citation type="journal article" date="2024" name="J. Plant Pathol.">
        <title>Sequence and assembly of the genome of Seiridium unicorne, isolate CBS 538.82, causal agent of cypress canker disease.</title>
        <authorList>
            <person name="Scali E."/>
            <person name="Rocca G.D."/>
            <person name="Danti R."/>
            <person name="Garbelotto M."/>
            <person name="Barberini S."/>
            <person name="Baroncelli R."/>
            <person name="Emiliani G."/>
        </authorList>
    </citation>
    <scope>NUCLEOTIDE SEQUENCE [LARGE SCALE GENOMIC DNA]</scope>
    <source>
        <strain evidence="2 3">BM-138-508</strain>
    </source>
</reference>
<dbReference type="PANTHER" id="PTHR33112:SF10">
    <property type="entry name" value="TOL"/>
    <property type="match status" value="1"/>
</dbReference>
<name>A0ABR2UVL3_9PEZI</name>
<evidence type="ECO:0000313" key="2">
    <source>
        <dbReference type="EMBL" id="KAK9418431.1"/>
    </source>
</evidence>
<accession>A0ABR2UVL3</accession>
<sequence length="582" mass="66737">MEEVCQYCSKMLFMDWSEDLSVEHYATVSEFIQRANGCIMCQFVLRRLALQDAHDRFADLSEAYYSSMNVHIYFCGQPVLQKYVIWILAAADFIIPEHDFAFRSKFLLSKCRRAGPVRLIYTSSLEGQVVRYATLSHCWGEQLPLRTTADNEASFEEEIPNEIIPKTFQDAIEISRRLGINYLWLDALCIQQDDPVEWRQEAAIMKDVYARSVLTIAAASARNSHDGCFPLMNESVPVDLTQFEIKSPNSDSGSLLVRAHRGDTQFATENAPLSTRGWVLQEQILSKRIIYCMSPEFHWQCQCLYETESGVAFTRQERKFLPALIEGPAADQDDIWYRLMDDYSTRRFTYPRDRLAALVGIVEQFSIVSGDRHILACWERSLARGLLWLPLEPEQTPNPDPFPGIPSWSWLSRFESIQVGPWRSGIGKARLEYHTKLLDWDVSWAGTPLLSNIILAVLFLEGPIQVITLSVASEARAFNPTYLNVGDELPNFDKSSIPWHCAGRFDHNSNPPKSDYACLLVQSRIRDNDISARDWCHETFLMLELVAPDDPSTNIYRRIGIANFRGVESQFNQNDIRQIRLV</sequence>